<feature type="coiled-coil region" evidence="2">
    <location>
        <begin position="214"/>
        <end position="290"/>
    </location>
</feature>
<keyword evidence="1 2" id="KW-0175">Coiled coil</keyword>
<evidence type="ECO:0000256" key="2">
    <source>
        <dbReference type="SAM" id="Coils"/>
    </source>
</evidence>
<dbReference type="InterPro" id="IPR050719">
    <property type="entry name" value="Cortactin-Actin_Reg"/>
</dbReference>
<sequence length="778" mass="81032">MSTTRPRLVHTRKIQPTSSPSKRAKSGSNEEESSSPSPTSSSPSGGDGSIFTMAETGGGTVPGIEDVGDEIGDHPPAKFTEADLQAIKLTSDTLKRNPKMDFSKTDLLKLLSYLEGELQARDVVIAVLKTEKVKQLLNTARYSKPTNLNDPHAALYRDNLASSGNIASRQSSIQAAYSEHEMRLLNDQRLGVKEQMDSLAALVMQQRQTQAKMVEVLKDAEERYKKVVQELEEERRKHEHTTAQGDDITYGLEIERSRLKQELEHEKEQRKVLELELQKIQEQFEEEKNRQKQIVLLLLAERKKIIIKYIEERKRSEDLAQILSEEKLRVDTIAEGLEEESKKSLRMEAELETQTQQYDLERKMLHQSLGKEEKRIKEQEIEIQQLKAELELLRKQSGIRHPIVAPQLPTKPGGLMPSRPSIGGVPVVPDLDSVASSSSASAAAAGSMASAVASSTGSAAASTSAAAAAAGVGILPPGAAAMISSVATKVVQPTATVSSVPVSGPTTGIARSVSPGQLIRQTAISQLSITSPPLGPSGTAAIPVAPSPETYANTTASTPGKMATVRKASASPAGSPSGLIVGGTTATIKKTIIPSVGGRGVPPPIPPNKPQIPPKLSGTSAAAAVAAAAISSRIPFLSNSNHTNSSISLANSSSTSSNSSVIGSSSIPSPSSVSSPLSSLSSPSPSSASPSSTTLASSASVTASVSGSVPLTNNLIASSTVANNNAAGVSASQASAATAAATAATAAPSQNSAASVASASVSTAAEILTNIGCEGGIV</sequence>
<accession>A0ABM1XYT0</accession>
<reference evidence="5" key="2">
    <citation type="submission" date="2025-05" db="UniProtKB">
        <authorList>
            <consortium name="EnsemblMetazoa"/>
        </authorList>
    </citation>
    <scope>IDENTIFICATION</scope>
    <source>
        <strain evidence="5">Foshan</strain>
    </source>
</reference>
<evidence type="ECO:0000313" key="6">
    <source>
        <dbReference type="Proteomes" id="UP000069940"/>
    </source>
</evidence>
<dbReference type="GeneID" id="109433478"/>
<keyword evidence="6" id="KW-1185">Reference proteome</keyword>
<dbReference type="PANTHER" id="PTHR23166:SF5">
    <property type="entry name" value="CTTNBP2 N-TERMINAL-LIKE PROTEIN"/>
    <property type="match status" value="1"/>
</dbReference>
<dbReference type="InterPro" id="IPR019131">
    <property type="entry name" value="Cortactin-binding_p2_N"/>
</dbReference>
<feature type="region of interest" description="Disordered" evidence="3">
    <location>
        <begin position="1"/>
        <end position="60"/>
    </location>
</feature>
<feature type="domain" description="Cortactin-binding protein-2 N-terminal" evidence="4">
    <location>
        <begin position="101"/>
        <end position="304"/>
    </location>
</feature>
<feature type="compositionally biased region" description="Pro residues" evidence="3">
    <location>
        <begin position="601"/>
        <end position="613"/>
    </location>
</feature>
<dbReference type="EnsemblMetazoa" id="AALFPA23_004082.R4862">
    <property type="protein sequence ID" value="AALFPA23_004082.P4862"/>
    <property type="gene ID" value="AALFPA23_004082"/>
</dbReference>
<protein>
    <recommendedName>
        <fullName evidence="4">Cortactin-binding protein-2 N-terminal domain-containing protein</fullName>
    </recommendedName>
</protein>
<reference evidence="6" key="1">
    <citation type="journal article" date="2015" name="Proc. Natl. Acad. Sci. U.S.A.">
        <title>Genome sequence of the Asian Tiger mosquito, Aedes albopictus, reveals insights into its biology, genetics, and evolution.</title>
        <authorList>
            <person name="Chen X.G."/>
            <person name="Jiang X."/>
            <person name="Gu J."/>
            <person name="Xu M."/>
            <person name="Wu Y."/>
            <person name="Deng Y."/>
            <person name="Zhang C."/>
            <person name="Bonizzoni M."/>
            <person name="Dermauw W."/>
            <person name="Vontas J."/>
            <person name="Armbruster P."/>
            <person name="Huang X."/>
            <person name="Yang Y."/>
            <person name="Zhang H."/>
            <person name="He W."/>
            <person name="Peng H."/>
            <person name="Liu Y."/>
            <person name="Wu K."/>
            <person name="Chen J."/>
            <person name="Lirakis M."/>
            <person name="Topalis P."/>
            <person name="Van Leeuwen T."/>
            <person name="Hall A.B."/>
            <person name="Jiang X."/>
            <person name="Thorpe C."/>
            <person name="Mueller R.L."/>
            <person name="Sun C."/>
            <person name="Waterhouse R.M."/>
            <person name="Yan G."/>
            <person name="Tu Z.J."/>
            <person name="Fang X."/>
            <person name="James A.A."/>
        </authorList>
    </citation>
    <scope>NUCLEOTIDE SEQUENCE [LARGE SCALE GENOMIC DNA]</scope>
    <source>
        <strain evidence="6">Foshan</strain>
    </source>
</reference>
<feature type="region of interest" description="Disordered" evidence="3">
    <location>
        <begin position="594"/>
        <end position="617"/>
    </location>
</feature>
<dbReference type="Pfam" id="PF09727">
    <property type="entry name" value="CortBP2"/>
    <property type="match status" value="1"/>
</dbReference>
<evidence type="ECO:0000256" key="1">
    <source>
        <dbReference type="ARBA" id="ARBA00023054"/>
    </source>
</evidence>
<evidence type="ECO:0000313" key="5">
    <source>
        <dbReference type="EnsemblMetazoa" id="AALFPA23_004082.P4862"/>
    </source>
</evidence>
<feature type="coiled-coil region" evidence="2">
    <location>
        <begin position="334"/>
        <end position="396"/>
    </location>
</feature>
<feature type="region of interest" description="Disordered" evidence="3">
    <location>
        <begin position="646"/>
        <end position="694"/>
    </location>
</feature>
<feature type="compositionally biased region" description="Low complexity" evidence="3">
    <location>
        <begin position="34"/>
        <end position="44"/>
    </location>
</feature>
<dbReference type="RefSeq" id="XP_029731645.1">
    <property type="nucleotide sequence ID" value="XM_029875785.2"/>
</dbReference>
<evidence type="ECO:0000259" key="4">
    <source>
        <dbReference type="Pfam" id="PF09727"/>
    </source>
</evidence>
<organism evidence="5 6">
    <name type="scientific">Aedes albopictus</name>
    <name type="common">Asian tiger mosquito</name>
    <name type="synonym">Stegomyia albopicta</name>
    <dbReference type="NCBI Taxonomy" id="7160"/>
    <lineage>
        <taxon>Eukaryota</taxon>
        <taxon>Metazoa</taxon>
        <taxon>Ecdysozoa</taxon>
        <taxon>Arthropoda</taxon>
        <taxon>Hexapoda</taxon>
        <taxon>Insecta</taxon>
        <taxon>Pterygota</taxon>
        <taxon>Neoptera</taxon>
        <taxon>Endopterygota</taxon>
        <taxon>Diptera</taxon>
        <taxon>Nematocera</taxon>
        <taxon>Culicoidea</taxon>
        <taxon>Culicidae</taxon>
        <taxon>Culicinae</taxon>
        <taxon>Aedini</taxon>
        <taxon>Aedes</taxon>
        <taxon>Stegomyia</taxon>
    </lineage>
</organism>
<name>A0ABM1XYT0_AEDAL</name>
<dbReference type="PANTHER" id="PTHR23166">
    <property type="entry name" value="FILAMIN/GPBP-INTERACTING PROTEIN"/>
    <property type="match status" value="1"/>
</dbReference>
<evidence type="ECO:0000256" key="3">
    <source>
        <dbReference type="SAM" id="MobiDB-lite"/>
    </source>
</evidence>
<dbReference type="Proteomes" id="UP000069940">
    <property type="component" value="Unassembled WGS sequence"/>
</dbReference>
<proteinExistence type="predicted"/>